<dbReference type="Gene3D" id="3.60.9.10">
    <property type="entry name" value="Aldehyde ferredoxin oxidoreductase, N-terminal domain"/>
    <property type="match status" value="1"/>
</dbReference>
<dbReference type="Proteomes" id="UP000244066">
    <property type="component" value="Unassembled WGS sequence"/>
</dbReference>
<dbReference type="Pfam" id="PF02730">
    <property type="entry name" value="AFOR_N"/>
    <property type="match status" value="1"/>
</dbReference>
<gene>
    <name evidence="10" type="ORF">B9J98_02220</name>
</gene>
<evidence type="ECO:0000259" key="9">
    <source>
        <dbReference type="SMART" id="SM00790"/>
    </source>
</evidence>
<accession>A0A2R7Y8B0</accession>
<evidence type="ECO:0000256" key="3">
    <source>
        <dbReference type="ARBA" id="ARBA00022485"/>
    </source>
</evidence>
<dbReference type="Gene3D" id="1.10.599.10">
    <property type="entry name" value="Aldehyde Ferredoxin Oxidoreductase Protein, subunit A, domain 3"/>
    <property type="match status" value="1"/>
</dbReference>
<protein>
    <recommendedName>
        <fullName evidence="9">Aldehyde ferredoxin oxidoreductase N-terminal domain-containing protein</fullName>
    </recommendedName>
</protein>
<evidence type="ECO:0000313" key="11">
    <source>
        <dbReference type="Proteomes" id="UP000244066"/>
    </source>
</evidence>
<keyword evidence="5" id="KW-0560">Oxidoreductase</keyword>
<dbReference type="PANTHER" id="PTHR30038:SF5">
    <property type="entry name" value="ALDEHYDE FERREDOXIN OXIDOREDUCTASE"/>
    <property type="match status" value="1"/>
</dbReference>
<comment type="similarity">
    <text evidence="2">Belongs to the AOR/FOR family.</text>
</comment>
<dbReference type="SUPFAM" id="SSF56228">
    <property type="entry name" value="Aldehyde ferredoxin oxidoreductase, N-terminal domain"/>
    <property type="match status" value="1"/>
</dbReference>
<feature type="domain" description="Aldehyde ferredoxin oxidoreductase N-terminal" evidence="9">
    <location>
        <begin position="4"/>
        <end position="210"/>
    </location>
</feature>
<dbReference type="GO" id="GO:0016625">
    <property type="term" value="F:oxidoreductase activity, acting on the aldehyde or oxo group of donors, iron-sulfur protein as acceptor"/>
    <property type="evidence" value="ECO:0007669"/>
    <property type="project" value="InterPro"/>
</dbReference>
<dbReference type="InterPro" id="IPR051919">
    <property type="entry name" value="W-dependent_AOR"/>
</dbReference>
<dbReference type="GO" id="GO:0009055">
    <property type="term" value="F:electron transfer activity"/>
    <property type="evidence" value="ECO:0007669"/>
    <property type="project" value="InterPro"/>
</dbReference>
<comment type="caution">
    <text evidence="10">The sequence shown here is derived from an EMBL/GenBank/DDBJ whole genome shotgun (WGS) entry which is preliminary data.</text>
</comment>
<evidence type="ECO:0000256" key="2">
    <source>
        <dbReference type="ARBA" id="ARBA00011032"/>
    </source>
</evidence>
<dbReference type="InterPro" id="IPR036503">
    <property type="entry name" value="Ald_Fedxn_OxRdtase_N_sf"/>
</dbReference>
<comment type="cofactor">
    <cofactor evidence="8">
        <name>tungstopterin</name>
        <dbReference type="ChEBI" id="CHEBI:30402"/>
    </cofactor>
</comment>
<dbReference type="EMBL" id="NDWU01000004">
    <property type="protein sequence ID" value="PUA33778.1"/>
    <property type="molecule type" value="Genomic_DNA"/>
</dbReference>
<reference evidence="10 11" key="1">
    <citation type="submission" date="2017-04" db="EMBL/GenBank/DDBJ databases">
        <title>Draft Aigarchaeota genome from a New Zealand hot spring.</title>
        <authorList>
            <person name="Reysenbach A.-L."/>
            <person name="Donaho J.A."/>
            <person name="Gerhart J."/>
            <person name="Kelley J.F."/>
            <person name="Kouba K."/>
            <person name="Podar M."/>
            <person name="Stott M."/>
        </authorList>
    </citation>
    <scope>NUCLEOTIDE SEQUENCE [LARGE SCALE GENOMIC DNA]</scope>
    <source>
        <strain evidence="10">NZ13_MG1</strain>
    </source>
</reference>
<name>A0A2R7Y8B0_9ARCH</name>
<proteinExistence type="inferred from homology"/>
<evidence type="ECO:0000256" key="1">
    <source>
        <dbReference type="ARBA" id="ARBA00001966"/>
    </source>
</evidence>
<evidence type="ECO:0000256" key="8">
    <source>
        <dbReference type="ARBA" id="ARBA00049934"/>
    </source>
</evidence>
<dbReference type="Pfam" id="PF01314">
    <property type="entry name" value="AFOR_C"/>
    <property type="match status" value="1"/>
</dbReference>
<evidence type="ECO:0000256" key="6">
    <source>
        <dbReference type="ARBA" id="ARBA00023004"/>
    </source>
</evidence>
<keyword evidence="3" id="KW-0004">4Fe-4S</keyword>
<dbReference type="PANTHER" id="PTHR30038">
    <property type="entry name" value="ALDEHYDE FERREDOXIN OXIDOREDUCTASE"/>
    <property type="match status" value="1"/>
</dbReference>
<evidence type="ECO:0000256" key="4">
    <source>
        <dbReference type="ARBA" id="ARBA00022723"/>
    </source>
</evidence>
<dbReference type="Gene3D" id="1.10.569.10">
    <property type="entry name" value="Aldehyde Ferredoxin Oxidoreductase Protein, subunit A, domain 2"/>
    <property type="match status" value="1"/>
</dbReference>
<keyword evidence="7" id="KW-0411">Iron-sulfur</keyword>
<keyword evidence="4" id="KW-0479">Metal-binding</keyword>
<evidence type="ECO:0000256" key="7">
    <source>
        <dbReference type="ARBA" id="ARBA00023014"/>
    </source>
</evidence>
<evidence type="ECO:0000256" key="5">
    <source>
        <dbReference type="ARBA" id="ARBA00023002"/>
    </source>
</evidence>
<dbReference type="InterPro" id="IPR036021">
    <property type="entry name" value="Tungsten_al_ferr_oxy-like_C"/>
</dbReference>
<dbReference type="InterPro" id="IPR001203">
    <property type="entry name" value="OxRdtase_Ald_Fedxn_C"/>
</dbReference>
<dbReference type="GO" id="GO:0046872">
    <property type="term" value="F:metal ion binding"/>
    <property type="evidence" value="ECO:0007669"/>
    <property type="project" value="UniProtKB-KW"/>
</dbReference>
<dbReference type="SMART" id="SM00790">
    <property type="entry name" value="AFOR_N"/>
    <property type="match status" value="1"/>
</dbReference>
<dbReference type="AlphaFoldDB" id="A0A2R7Y8B0"/>
<dbReference type="InterPro" id="IPR013983">
    <property type="entry name" value="Ald_Fedxn_OxRdtase_N"/>
</dbReference>
<dbReference type="InterPro" id="IPR013984">
    <property type="entry name" value="Ald_Fedxn_OxRdtase_dom2"/>
</dbReference>
<dbReference type="GO" id="GO:0051539">
    <property type="term" value="F:4 iron, 4 sulfur cluster binding"/>
    <property type="evidence" value="ECO:0007669"/>
    <property type="project" value="UniProtKB-KW"/>
</dbReference>
<dbReference type="InterPro" id="IPR013985">
    <property type="entry name" value="Ald_Fedxn_OxRdtase_dom3"/>
</dbReference>
<evidence type="ECO:0000313" key="10">
    <source>
        <dbReference type="EMBL" id="PUA33778.1"/>
    </source>
</evidence>
<sequence length="614" mass="68359">MLGYNRISYVDLNAWKVDVRDVDEELAYGFIGGRGWASYILFKELDSIVDGLHPSNVLVVATGPLTAVPFQSGGKATFAAISPQTGIYGDSNVGGFFGYRMRKAGIDALVIRGASPRPAYLLVADGKVEVHEAEGLWGLSSQEVDARLVGEYGDCSVASIGIAGERLVKFACVNVDWSRKGMRHAQAGRTGMGAVMGSKRLKAIVAMGDKEVKVADEERLREASRKLQRMVRESPSYEAWRRYGTIGTVEWSNRAECLPTYNFQKTVFEHAENIGGNAMERLRVYSRACSNCIIPCEHVVRFRLNGEGEIGVEYETAAMMGSNIGLKSIEEVARANYLCDYYGLDTISMGSVLAFIMECYQRGLITEKEIGLVPKWGDVDAVCKMISMTAMREGFGGLMAEGVKVLAERIGKGSEAFAMHVKGLEISAYDHRAATAMALSYATCDIGAHHNRSWAITYDLEVGRDKYTEDKVRKVVYLQHIRPLFDMLGVCRFYWVELGVDPNVYAEAYSAVTGREFSLEDLLFRSERVWNLTRVIAVIRKGISMKDDMLPERDFSDPIPEGHTRGAKLDRNKFLEMLRAYYAVRGWDESGRPTREKLMKLGLEDAARKLYEGS</sequence>
<comment type="cofactor">
    <cofactor evidence="1">
        <name>[4Fe-4S] cluster</name>
        <dbReference type="ChEBI" id="CHEBI:49883"/>
    </cofactor>
</comment>
<dbReference type="SUPFAM" id="SSF48310">
    <property type="entry name" value="Aldehyde ferredoxin oxidoreductase, C-terminal domains"/>
    <property type="match status" value="1"/>
</dbReference>
<organism evidence="10 11">
    <name type="scientific">Candidatus Terraquivivens tikiterensis</name>
    <dbReference type="NCBI Taxonomy" id="1980982"/>
    <lineage>
        <taxon>Archaea</taxon>
        <taxon>Nitrososphaerota</taxon>
        <taxon>Candidatus Wolframiiraptoraceae</taxon>
        <taxon>Candidatus Terraquivivens</taxon>
    </lineage>
</organism>
<keyword evidence="6" id="KW-0408">Iron</keyword>